<evidence type="ECO:0000313" key="3">
    <source>
        <dbReference type="Proteomes" id="UP001501295"/>
    </source>
</evidence>
<dbReference type="RefSeq" id="WP_345375559.1">
    <property type="nucleotide sequence ID" value="NZ_BAABLM010000003.1"/>
</dbReference>
<reference evidence="3" key="1">
    <citation type="journal article" date="2019" name="Int. J. Syst. Evol. Microbiol.">
        <title>The Global Catalogue of Microorganisms (GCM) 10K type strain sequencing project: providing services to taxonomists for standard genome sequencing and annotation.</title>
        <authorList>
            <consortium name="The Broad Institute Genomics Platform"/>
            <consortium name="The Broad Institute Genome Sequencing Center for Infectious Disease"/>
            <person name="Wu L."/>
            <person name="Ma J."/>
        </authorList>
    </citation>
    <scope>NUCLEOTIDE SEQUENCE [LARGE SCALE GENOMIC DNA]</scope>
    <source>
        <strain evidence="3">JCM 18956</strain>
    </source>
</reference>
<feature type="chain" id="PRO_5046771596" description="Ig-like domain-containing protein" evidence="1">
    <location>
        <begin position="26"/>
        <end position="304"/>
    </location>
</feature>
<gene>
    <name evidence="2" type="ORF">GCM10025780_18550</name>
</gene>
<feature type="signal peptide" evidence="1">
    <location>
        <begin position="1"/>
        <end position="25"/>
    </location>
</feature>
<proteinExistence type="predicted"/>
<dbReference type="Proteomes" id="UP001501295">
    <property type="component" value="Unassembled WGS sequence"/>
</dbReference>
<evidence type="ECO:0008006" key="4">
    <source>
        <dbReference type="Google" id="ProtNLM"/>
    </source>
</evidence>
<name>A0ABP8VW74_9MICO</name>
<evidence type="ECO:0000256" key="1">
    <source>
        <dbReference type="SAM" id="SignalP"/>
    </source>
</evidence>
<evidence type="ECO:0000313" key="2">
    <source>
        <dbReference type="EMBL" id="GAA4674380.1"/>
    </source>
</evidence>
<comment type="caution">
    <text evidence="2">The sequence shown here is derived from an EMBL/GenBank/DDBJ whole genome shotgun (WGS) entry which is preliminary data.</text>
</comment>
<accession>A0ABP8VW74</accession>
<dbReference type="EMBL" id="BAABLM010000003">
    <property type="protein sequence ID" value="GAA4674380.1"/>
    <property type="molecule type" value="Genomic_DNA"/>
</dbReference>
<sequence length="304" mass="31714">MKKTLSLSLVAGLCLAPLAATPALAATTPPTSTTTTAAVAVPVPVLEEVRIADDGIKTVKAFVTFSGSTEDGFYVLFNPDNGDNDNATVGADGKIRGSVQLSPGALNALELHVYHGSDEPVIVPFEADDRRSFGAPEVDIVEHADTGRADVTVTGEVGARVRLYDARGNGVATADLEASSHTFDIPLPRVAATYTATQKKDAYETPGTPFDLGAIDPALLPDAPKAEAVYRDASRVLLDVKAEARTVIKVRDEDGRIIGCRMVPAGGTSQVFVPLGSDEVDVTVTRGTTESEATPVDLTAAPTR</sequence>
<keyword evidence="1" id="KW-0732">Signal</keyword>
<organism evidence="2 3">
    <name type="scientific">Frondihabitans cladoniiphilus</name>
    <dbReference type="NCBI Taxonomy" id="715785"/>
    <lineage>
        <taxon>Bacteria</taxon>
        <taxon>Bacillati</taxon>
        <taxon>Actinomycetota</taxon>
        <taxon>Actinomycetes</taxon>
        <taxon>Micrococcales</taxon>
        <taxon>Microbacteriaceae</taxon>
        <taxon>Frondihabitans</taxon>
    </lineage>
</organism>
<protein>
    <recommendedName>
        <fullName evidence="4">Ig-like domain-containing protein</fullName>
    </recommendedName>
</protein>
<keyword evidence="3" id="KW-1185">Reference proteome</keyword>